<dbReference type="RefSeq" id="WP_380078644.1">
    <property type="nucleotide sequence ID" value="NZ_JBHSGO010000164.1"/>
</dbReference>
<dbReference type="Proteomes" id="UP001596020">
    <property type="component" value="Unassembled WGS sequence"/>
</dbReference>
<protein>
    <recommendedName>
        <fullName evidence="4">Fibronectin type-III domain-containing protein</fullName>
    </recommendedName>
</protein>
<organism evidence="2 3">
    <name type="scientific">Falsiporphyromonas endometrii</name>
    <dbReference type="NCBI Taxonomy" id="1387297"/>
    <lineage>
        <taxon>Bacteria</taxon>
        <taxon>Pseudomonadati</taxon>
        <taxon>Bacteroidota</taxon>
        <taxon>Bacteroidia</taxon>
        <taxon>Bacteroidales</taxon>
        <taxon>Porphyromonadaceae</taxon>
        <taxon>Falsiporphyromonas</taxon>
    </lineage>
</organism>
<evidence type="ECO:0000313" key="3">
    <source>
        <dbReference type="Proteomes" id="UP001596020"/>
    </source>
</evidence>
<gene>
    <name evidence="2" type="ORF">ACFO3G_05250</name>
</gene>
<evidence type="ECO:0008006" key="4">
    <source>
        <dbReference type="Google" id="ProtNLM"/>
    </source>
</evidence>
<keyword evidence="3" id="KW-1185">Reference proteome</keyword>
<feature type="signal peptide" evidence="1">
    <location>
        <begin position="1"/>
        <end position="27"/>
    </location>
</feature>
<evidence type="ECO:0000313" key="2">
    <source>
        <dbReference type="EMBL" id="MFC4666004.1"/>
    </source>
</evidence>
<comment type="caution">
    <text evidence="2">The sequence shown here is derived from an EMBL/GenBank/DDBJ whole genome shotgun (WGS) entry which is preliminary data.</text>
</comment>
<accession>A0ABV9K7F6</accession>
<feature type="chain" id="PRO_5045927670" description="Fibronectin type-III domain-containing protein" evidence="1">
    <location>
        <begin position="28"/>
        <end position="432"/>
    </location>
</feature>
<reference evidence="3" key="1">
    <citation type="journal article" date="2019" name="Int. J. Syst. Evol. Microbiol.">
        <title>The Global Catalogue of Microorganisms (GCM) 10K type strain sequencing project: providing services to taxonomists for standard genome sequencing and annotation.</title>
        <authorList>
            <consortium name="The Broad Institute Genomics Platform"/>
            <consortium name="The Broad Institute Genome Sequencing Center for Infectious Disease"/>
            <person name="Wu L."/>
            <person name="Ma J."/>
        </authorList>
    </citation>
    <scope>NUCLEOTIDE SEQUENCE [LARGE SCALE GENOMIC DNA]</scope>
    <source>
        <strain evidence="3">CGMCC 4.7357</strain>
    </source>
</reference>
<dbReference type="EMBL" id="JBHSGO010000164">
    <property type="protein sequence ID" value="MFC4666004.1"/>
    <property type="molecule type" value="Genomic_DNA"/>
</dbReference>
<proteinExistence type="predicted"/>
<evidence type="ECO:0000256" key="1">
    <source>
        <dbReference type="SAM" id="SignalP"/>
    </source>
</evidence>
<sequence length="432" mass="49261">MFSIKRKNFPLLLLGCILFCSFSFVNAQSNSTSPKRSVIFLHSMNPLTYWSSQIDSIVFLDYEADLKTSIEVTPVLDTVGKAHVIIPECGPDVTFAKFVLPEDYKVNPEWNDEDIWAYMSSDIAYNIDPHKSYDLTGLQRTETYVAMIAGVDKYGYLGKPYKYEFTMPDYKLEGDPVVDVKFYDPTTVGITVDLVPNDDCMGYFFFASEPVDPDKEEFGLKLKQRVIAFGKDFKNPGSPYMRPVKGLVYNSFLPSSDYALYLVMVDANGQYSDLITHPFRTANKGTDKEAKTHVEVSEITATSARVKVTPDENTSVFRSFLVVKELYDTDKELREYVDSRMDEPNSMYNPLMVDPDDWVWNDLYSDTEYYVVSRAKNALSEWGPLQKVVFKTLPSNAQSFSLRGLSKEESVILRGSSEEEPDKVEVIDIRKR</sequence>
<name>A0ABV9K7F6_9PORP</name>
<keyword evidence="1" id="KW-0732">Signal</keyword>